<evidence type="ECO:0000256" key="4">
    <source>
        <dbReference type="ARBA" id="ARBA00022448"/>
    </source>
</evidence>
<organism evidence="9 10">
    <name type="scientific">Phlebiopsis gigantea (strain 11061_1 CR5-6)</name>
    <name type="common">White-rot fungus</name>
    <name type="synonym">Peniophora gigantea</name>
    <dbReference type="NCBI Taxonomy" id="745531"/>
    <lineage>
        <taxon>Eukaryota</taxon>
        <taxon>Fungi</taxon>
        <taxon>Dikarya</taxon>
        <taxon>Basidiomycota</taxon>
        <taxon>Agaricomycotina</taxon>
        <taxon>Agaricomycetes</taxon>
        <taxon>Polyporales</taxon>
        <taxon>Phanerochaetaceae</taxon>
        <taxon>Phlebiopsis</taxon>
    </lineage>
</organism>
<dbReference type="PANTHER" id="PTHR31658:SF0">
    <property type="entry name" value="CONSERVED OLIGOMERIC GOLGI COMPLEX SUBUNIT 1"/>
    <property type="match status" value="1"/>
</dbReference>
<reference evidence="9 10" key="1">
    <citation type="journal article" date="2014" name="PLoS Genet.">
        <title>Analysis of the Phlebiopsis gigantea genome, transcriptome and secretome provides insight into its pioneer colonization strategies of wood.</title>
        <authorList>
            <person name="Hori C."/>
            <person name="Ishida T."/>
            <person name="Igarashi K."/>
            <person name="Samejima M."/>
            <person name="Suzuki H."/>
            <person name="Master E."/>
            <person name="Ferreira P."/>
            <person name="Ruiz-Duenas F.J."/>
            <person name="Held B."/>
            <person name="Canessa P."/>
            <person name="Larrondo L.F."/>
            <person name="Schmoll M."/>
            <person name="Druzhinina I.S."/>
            <person name="Kubicek C.P."/>
            <person name="Gaskell J.A."/>
            <person name="Kersten P."/>
            <person name="St John F."/>
            <person name="Glasner J."/>
            <person name="Sabat G."/>
            <person name="Splinter BonDurant S."/>
            <person name="Syed K."/>
            <person name="Yadav J."/>
            <person name="Mgbeahuruike A.C."/>
            <person name="Kovalchuk A."/>
            <person name="Asiegbu F.O."/>
            <person name="Lackner G."/>
            <person name="Hoffmeister D."/>
            <person name="Rencoret J."/>
            <person name="Gutierrez A."/>
            <person name="Sun H."/>
            <person name="Lindquist E."/>
            <person name="Barry K."/>
            <person name="Riley R."/>
            <person name="Grigoriev I.V."/>
            <person name="Henrissat B."/>
            <person name="Kues U."/>
            <person name="Berka R.M."/>
            <person name="Martinez A.T."/>
            <person name="Covert S.F."/>
            <person name="Blanchette R.A."/>
            <person name="Cullen D."/>
        </authorList>
    </citation>
    <scope>NUCLEOTIDE SEQUENCE [LARGE SCALE GENOMIC DNA]</scope>
    <source>
        <strain evidence="9 10">11061_1 CR5-6</strain>
    </source>
</reference>
<dbReference type="GO" id="GO:0015031">
    <property type="term" value="P:protein transport"/>
    <property type="evidence" value="ECO:0007669"/>
    <property type="project" value="UniProtKB-KW"/>
</dbReference>
<evidence type="ECO:0000313" key="10">
    <source>
        <dbReference type="Proteomes" id="UP000053257"/>
    </source>
</evidence>
<accession>A0A0C3S8H9</accession>
<evidence type="ECO:0000313" key="9">
    <source>
        <dbReference type="EMBL" id="KIP05345.1"/>
    </source>
</evidence>
<evidence type="ECO:0000256" key="1">
    <source>
        <dbReference type="ARBA" id="ARBA00004395"/>
    </source>
</evidence>
<dbReference type="GO" id="GO:0017119">
    <property type="term" value="C:Golgi transport complex"/>
    <property type="evidence" value="ECO:0007669"/>
    <property type="project" value="InterPro"/>
</dbReference>
<dbReference type="HOGENOM" id="CLU_008852_0_0_1"/>
<name>A0A0C3S8H9_PHLG1</name>
<dbReference type="GO" id="GO:0000139">
    <property type="term" value="C:Golgi membrane"/>
    <property type="evidence" value="ECO:0007669"/>
    <property type="project" value="UniProtKB-SubCell"/>
</dbReference>
<comment type="similarity">
    <text evidence="2">Belongs to the COG1 family.</text>
</comment>
<feature type="region of interest" description="Disordered" evidence="8">
    <location>
        <begin position="1"/>
        <end position="49"/>
    </location>
</feature>
<dbReference type="InterPro" id="IPR033370">
    <property type="entry name" value="COG1"/>
</dbReference>
<evidence type="ECO:0000256" key="2">
    <source>
        <dbReference type="ARBA" id="ARBA00006653"/>
    </source>
</evidence>
<evidence type="ECO:0000256" key="6">
    <source>
        <dbReference type="ARBA" id="ARBA00023034"/>
    </source>
</evidence>
<keyword evidence="5" id="KW-0653">Protein transport</keyword>
<feature type="compositionally biased region" description="Low complexity" evidence="8">
    <location>
        <begin position="1"/>
        <end position="41"/>
    </location>
</feature>
<keyword evidence="4" id="KW-0813">Transport</keyword>
<dbReference type="EMBL" id="KN840546">
    <property type="protein sequence ID" value="KIP05345.1"/>
    <property type="molecule type" value="Genomic_DNA"/>
</dbReference>
<proteinExistence type="inferred from homology"/>
<comment type="subcellular location">
    <subcellularLocation>
        <location evidence="1">Golgi apparatus membrane</location>
        <topology evidence="1">Peripheral membrane protein</topology>
    </subcellularLocation>
</comment>
<dbReference type="AlphaFoldDB" id="A0A0C3S8H9"/>
<dbReference type="GO" id="GO:0006891">
    <property type="term" value="P:intra-Golgi vesicle-mediated transport"/>
    <property type="evidence" value="ECO:0007669"/>
    <property type="project" value="InterPro"/>
</dbReference>
<evidence type="ECO:0000256" key="3">
    <source>
        <dbReference type="ARBA" id="ARBA00020978"/>
    </source>
</evidence>
<dbReference type="PANTHER" id="PTHR31658">
    <property type="entry name" value="CONSERVED OLIGOMERIC GOLGI COMPLEX SUBUNIT 1"/>
    <property type="match status" value="1"/>
</dbReference>
<keyword evidence="7" id="KW-0472">Membrane</keyword>
<evidence type="ECO:0000256" key="7">
    <source>
        <dbReference type="ARBA" id="ARBA00023136"/>
    </source>
</evidence>
<keyword evidence="10" id="KW-1185">Reference proteome</keyword>
<dbReference type="Proteomes" id="UP000053257">
    <property type="component" value="Unassembled WGS sequence"/>
</dbReference>
<protein>
    <recommendedName>
        <fullName evidence="3">Conserved oligomeric Golgi complex subunit 1</fullName>
    </recommendedName>
</protein>
<dbReference type="Pfam" id="PF08700">
    <property type="entry name" value="VPS51_Exo84_N"/>
    <property type="match status" value="1"/>
</dbReference>
<sequence length="902" mass="99400">MARRPSTVSLSSVGSGSGLSKLTQLPPLPPLISRSSSKSLPNGSPTASRQVSINAQLELAKPGEVWDPDELFAKHTVAEVKVIQQRLHADADAKQEELRLMVGERYRDLLQASTSIISLARSSNNVVHALQEMRSVTSSIETNQGPEHLGLGQGDAHLHSLQSLAAHLKLLLDSSEHLWRLMEKKLYLHAAWLFLLSRVVHRSLLRHGADEDEDSGWQDLEIDIHEQFPLVQRQWEAISQFRSQIVHKATLSLRESALSSPEICAVLLALHLLESRPFTEALNTFLSQRTRCLATALARHKDRFANGNDSALDISSAHATSQDRRSRKTIVRDVRQKLKTVLNIISRTVGAARTVFISSSKEPPLMRRVLAHIQSPTPTTTEDLPPEVRLTSQTLLSSLPSSNHFLLLPPAIKSYKPYVDVESLSSQKEPRFSASLTEWFDNALEHVHSSITTWLSELTTVRELWDVRGWCREWLDADRDLKTSEKVSINGLVDLICRQRAVELWKTVLSSTEAAFRSRLKSALSELGEPAGQDSLDAQPTRYLLQLPPLSISPPSGPNASVPFQKYSNSLQQQIAGRTPLLQEVLDTVENRVQMLRDDLDTMHGQEEDTRALASQLVTDYRLDADALCKTLCDTLQSSLDDIETITDSSLRQILFVSRLADDLSSSAYLMTTIGCSPSTADDFRGRLKSIHDDIVQRWESHVVQMVTDDYSASITGGVDGSVSGGGRSCRPSTAIVHAILCLASHVQELGSLLDPTRVAHRAGQLLNSFTSQMLERLHGDSQLPASVKADVAQDLAVLDILLSAWGAQFTSTQSRLRQVATDLLNKADFDSVRAEVTSAVVKMQLLFGLLLPPSTSLADIRKPSGASKAGTHLAEVEYQTAVELVKPSARFGLLLVGSVPR</sequence>
<dbReference type="STRING" id="745531.A0A0C3S8H9"/>
<evidence type="ECO:0000256" key="5">
    <source>
        <dbReference type="ARBA" id="ARBA00022927"/>
    </source>
</evidence>
<keyword evidence="6" id="KW-0333">Golgi apparatus</keyword>
<evidence type="ECO:0000256" key="8">
    <source>
        <dbReference type="SAM" id="MobiDB-lite"/>
    </source>
</evidence>
<gene>
    <name evidence="9" type="ORF">PHLGIDRAFT_128964</name>
</gene>
<dbReference type="OrthoDB" id="46189at2759"/>